<feature type="transmembrane region" description="Helical" evidence="4">
    <location>
        <begin position="46"/>
        <end position="69"/>
    </location>
</feature>
<comment type="caution">
    <text evidence="5">The sequence shown here is derived from an EMBL/GenBank/DDBJ whole genome shotgun (WGS) entry which is preliminary data.</text>
</comment>
<dbReference type="InterPro" id="IPR044839">
    <property type="entry name" value="NDR1-like"/>
</dbReference>
<evidence type="ECO:0000256" key="2">
    <source>
        <dbReference type="ARBA" id="ARBA00023136"/>
    </source>
</evidence>
<evidence type="ECO:0000256" key="1">
    <source>
        <dbReference type="ARBA" id="ARBA00004370"/>
    </source>
</evidence>
<keyword evidence="4" id="KW-0812">Transmembrane</keyword>
<keyword evidence="2 4" id="KW-0472">Membrane</keyword>
<dbReference type="GO" id="GO:0009506">
    <property type="term" value="C:plasmodesma"/>
    <property type="evidence" value="ECO:0007669"/>
    <property type="project" value="TreeGrafter"/>
</dbReference>
<feature type="compositionally biased region" description="Basic and acidic residues" evidence="3">
    <location>
        <begin position="1"/>
        <end position="14"/>
    </location>
</feature>
<proteinExistence type="predicted"/>
<comment type="subcellular location">
    <subcellularLocation>
        <location evidence="1">Membrane</location>
    </subcellularLocation>
</comment>
<gene>
    <name evidence="5" type="ORF">H6P81_008367</name>
</gene>
<keyword evidence="4" id="KW-1133">Transmembrane helix</keyword>
<reference evidence="5 6" key="1">
    <citation type="submission" date="2021-07" db="EMBL/GenBank/DDBJ databases">
        <title>The Aristolochia fimbriata genome: insights into angiosperm evolution, floral development and chemical biosynthesis.</title>
        <authorList>
            <person name="Jiao Y."/>
        </authorList>
    </citation>
    <scope>NUCLEOTIDE SEQUENCE [LARGE SCALE GENOMIC DNA]</scope>
    <source>
        <strain evidence="5">IBCAS-2021</strain>
        <tissue evidence="5">Leaf</tissue>
    </source>
</reference>
<keyword evidence="6" id="KW-1185">Reference proteome</keyword>
<accession>A0AAV7F7C6</accession>
<dbReference type="GO" id="GO:0098542">
    <property type="term" value="P:defense response to other organism"/>
    <property type="evidence" value="ECO:0007669"/>
    <property type="project" value="InterPro"/>
</dbReference>
<dbReference type="Proteomes" id="UP000825729">
    <property type="component" value="Unassembled WGS sequence"/>
</dbReference>
<dbReference type="AlphaFoldDB" id="A0AAV7F7C6"/>
<organism evidence="5 6">
    <name type="scientific">Aristolochia fimbriata</name>
    <name type="common">White veined hardy Dutchman's pipe vine</name>
    <dbReference type="NCBI Taxonomy" id="158543"/>
    <lineage>
        <taxon>Eukaryota</taxon>
        <taxon>Viridiplantae</taxon>
        <taxon>Streptophyta</taxon>
        <taxon>Embryophyta</taxon>
        <taxon>Tracheophyta</taxon>
        <taxon>Spermatophyta</taxon>
        <taxon>Magnoliopsida</taxon>
        <taxon>Magnoliidae</taxon>
        <taxon>Piperales</taxon>
        <taxon>Aristolochiaceae</taxon>
        <taxon>Aristolochia</taxon>
    </lineage>
</organism>
<dbReference type="PANTHER" id="PTHR31415">
    <property type="entry name" value="OS05G0367900 PROTEIN"/>
    <property type="match status" value="1"/>
</dbReference>
<feature type="region of interest" description="Disordered" evidence="3">
    <location>
        <begin position="1"/>
        <end position="22"/>
    </location>
</feature>
<evidence type="ECO:0008006" key="7">
    <source>
        <dbReference type="Google" id="ProtNLM"/>
    </source>
</evidence>
<evidence type="ECO:0000313" key="6">
    <source>
        <dbReference type="Proteomes" id="UP000825729"/>
    </source>
</evidence>
<dbReference type="EMBL" id="JAINDJ010000003">
    <property type="protein sequence ID" value="KAG9455463.1"/>
    <property type="molecule type" value="Genomic_DNA"/>
</dbReference>
<name>A0AAV7F7C6_ARIFI</name>
<dbReference type="PANTHER" id="PTHR31415:SF9">
    <property type="entry name" value="OS05G0367900 PROTEIN"/>
    <property type="match status" value="1"/>
</dbReference>
<evidence type="ECO:0000256" key="3">
    <source>
        <dbReference type="SAM" id="MobiDB-lite"/>
    </source>
</evidence>
<evidence type="ECO:0000313" key="5">
    <source>
        <dbReference type="EMBL" id="KAG9455463.1"/>
    </source>
</evidence>
<sequence length="231" mass="25469">MTETRRSKEEHHILTETNNKGADGGDVFMTHHDDVHYHSGQRRRRMILISLTIFLLLAGVTVLIVWLVYRPHRPRFTVVGAAIYEMNTSSSVAVSTTMQFTVLVHNPNDRVTVYYDRLTAFVSYRNQAITPPLPLPPLVQGHRTTVSMSPLLGGGGGVPVAPHVSNGLTTDQAYGMVALRVVFLGRLRWKAGAIKTGPYGLYVKCDIMLGFRKGFAGQVPLLAAPDCDVDV</sequence>
<dbReference type="GO" id="GO:0005886">
    <property type="term" value="C:plasma membrane"/>
    <property type="evidence" value="ECO:0007669"/>
    <property type="project" value="TreeGrafter"/>
</dbReference>
<protein>
    <recommendedName>
        <fullName evidence="7">Late embryogenesis abundant protein LEA-2 subgroup domain-containing protein</fullName>
    </recommendedName>
</protein>
<evidence type="ECO:0000256" key="4">
    <source>
        <dbReference type="SAM" id="Phobius"/>
    </source>
</evidence>